<feature type="transmembrane region" description="Helical" evidence="1">
    <location>
        <begin position="93"/>
        <end position="111"/>
    </location>
</feature>
<keyword evidence="1" id="KW-0472">Membrane</keyword>
<evidence type="ECO:0000256" key="1">
    <source>
        <dbReference type="SAM" id="Phobius"/>
    </source>
</evidence>
<evidence type="ECO:0000313" key="4">
    <source>
        <dbReference type="EMBL" id="MBD1424018.1"/>
    </source>
</evidence>
<reference evidence="4 5" key="1">
    <citation type="submission" date="2020-08" db="EMBL/GenBank/DDBJ databases">
        <title>Sphingobacterium sp. DN00404 isolated from aquaculture water.</title>
        <authorList>
            <person name="Zhang M."/>
        </authorList>
    </citation>
    <scope>NUCLEOTIDE SEQUENCE [LARGE SCALE GENOMIC DNA]</scope>
    <source>
        <strain evidence="4 5">KCTC 32294</strain>
    </source>
</reference>
<dbReference type="PANTHER" id="PTHR30273:SF2">
    <property type="entry name" value="PROTEIN FECR"/>
    <property type="match status" value="1"/>
</dbReference>
<dbReference type="Proteomes" id="UP000606494">
    <property type="component" value="Unassembled WGS sequence"/>
</dbReference>
<dbReference type="InterPro" id="IPR012373">
    <property type="entry name" value="Ferrdict_sens_TM"/>
</dbReference>
<dbReference type="InterPro" id="IPR006860">
    <property type="entry name" value="FecR"/>
</dbReference>
<protein>
    <submittedName>
        <fullName evidence="4">FecR family protein</fullName>
    </submittedName>
</protein>
<name>A0ABR7XYB3_9SPHI</name>
<evidence type="ECO:0000259" key="3">
    <source>
        <dbReference type="Pfam" id="PF16344"/>
    </source>
</evidence>
<evidence type="ECO:0000313" key="5">
    <source>
        <dbReference type="Proteomes" id="UP000606494"/>
    </source>
</evidence>
<sequence>MSEERFYQLISRKLAGEASVIELDELECYVRAYPDKKKLYDLLIQAPVDNDKGILKAEQAYALHQLKLQLQQPAHSKIPVSRKRFWNNHKTKSYILIAATIVMVIAAFLTFKTELIIPARIEVAATKGSITNIKLPDGSTVWLNSDSKITYRNNFGYGHRELRLTGEAFFDVKHDPKTPFIIHTDKINIKVLGTAFNVKSYPSDNYVETSLIRGKIDVNFTDRPSEHITLRPREKLTVNKDQTKGTITSLLSGDTGSKIRLENVTTLSKGDSIVAETAWLQNKIVFDNTSFSEIAGVLERRFDIKVKFKNEKYKLYYYTGIFQQESLREILDLMKITKPFNYEINKKVVTIN</sequence>
<dbReference type="RefSeq" id="WP_190307204.1">
    <property type="nucleotide sequence ID" value="NZ_JACNYK010000001.1"/>
</dbReference>
<dbReference type="EMBL" id="JACNYK010000001">
    <property type="protein sequence ID" value="MBD1424018.1"/>
    <property type="molecule type" value="Genomic_DNA"/>
</dbReference>
<evidence type="ECO:0000259" key="2">
    <source>
        <dbReference type="Pfam" id="PF04773"/>
    </source>
</evidence>
<dbReference type="Gene3D" id="3.55.50.30">
    <property type="match status" value="1"/>
</dbReference>
<organism evidence="4 5">
    <name type="scientific">Sphingobacterium arenae</name>
    <dbReference type="NCBI Taxonomy" id="1280598"/>
    <lineage>
        <taxon>Bacteria</taxon>
        <taxon>Pseudomonadati</taxon>
        <taxon>Bacteroidota</taxon>
        <taxon>Sphingobacteriia</taxon>
        <taxon>Sphingobacteriales</taxon>
        <taxon>Sphingobacteriaceae</taxon>
        <taxon>Sphingobacterium</taxon>
    </lineage>
</organism>
<dbReference type="Pfam" id="PF04773">
    <property type="entry name" value="FecR"/>
    <property type="match status" value="1"/>
</dbReference>
<accession>A0ABR7XYB3</accession>
<dbReference type="PANTHER" id="PTHR30273">
    <property type="entry name" value="PERIPLASMIC SIGNAL SENSOR AND SIGMA FACTOR ACTIVATOR FECR-RELATED"/>
    <property type="match status" value="1"/>
</dbReference>
<feature type="domain" description="FecR protein" evidence="2">
    <location>
        <begin position="124"/>
        <end position="216"/>
    </location>
</feature>
<proteinExistence type="predicted"/>
<dbReference type="PIRSF" id="PIRSF018266">
    <property type="entry name" value="FecR"/>
    <property type="match status" value="1"/>
</dbReference>
<keyword evidence="1" id="KW-1133">Transmembrane helix</keyword>
<keyword evidence="5" id="KW-1185">Reference proteome</keyword>
<dbReference type="InterPro" id="IPR032508">
    <property type="entry name" value="FecR_C"/>
</dbReference>
<dbReference type="Gene3D" id="2.60.120.1440">
    <property type="match status" value="1"/>
</dbReference>
<dbReference type="Pfam" id="PF16344">
    <property type="entry name" value="FecR_C"/>
    <property type="match status" value="1"/>
</dbReference>
<feature type="domain" description="Protein FecR C-terminal" evidence="3">
    <location>
        <begin position="283"/>
        <end position="351"/>
    </location>
</feature>
<gene>
    <name evidence="4" type="ORF">H8B17_00365</name>
</gene>
<comment type="caution">
    <text evidence="4">The sequence shown here is derived from an EMBL/GenBank/DDBJ whole genome shotgun (WGS) entry which is preliminary data.</text>
</comment>
<keyword evidence="1" id="KW-0812">Transmembrane</keyword>